<protein>
    <submittedName>
        <fullName evidence="1">Uncharacterized protein</fullName>
    </submittedName>
</protein>
<dbReference type="AlphaFoldDB" id="A0AAV0W5P1"/>
<gene>
    <name evidence="1" type="ORF">MEUPH1_LOCUS7498</name>
</gene>
<reference evidence="1 2" key="1">
    <citation type="submission" date="2023-01" db="EMBL/GenBank/DDBJ databases">
        <authorList>
            <person name="Whitehead M."/>
        </authorList>
    </citation>
    <scope>NUCLEOTIDE SEQUENCE [LARGE SCALE GENOMIC DNA]</scope>
</reference>
<evidence type="ECO:0000313" key="2">
    <source>
        <dbReference type="Proteomes" id="UP001160148"/>
    </source>
</evidence>
<proteinExistence type="predicted"/>
<name>A0AAV0W5P1_9HEMI</name>
<evidence type="ECO:0000313" key="1">
    <source>
        <dbReference type="EMBL" id="CAI6351119.1"/>
    </source>
</evidence>
<keyword evidence="2" id="KW-1185">Reference proteome</keyword>
<organism evidence="1 2">
    <name type="scientific">Macrosiphum euphorbiae</name>
    <name type="common">potato aphid</name>
    <dbReference type="NCBI Taxonomy" id="13131"/>
    <lineage>
        <taxon>Eukaryota</taxon>
        <taxon>Metazoa</taxon>
        <taxon>Ecdysozoa</taxon>
        <taxon>Arthropoda</taxon>
        <taxon>Hexapoda</taxon>
        <taxon>Insecta</taxon>
        <taxon>Pterygota</taxon>
        <taxon>Neoptera</taxon>
        <taxon>Paraneoptera</taxon>
        <taxon>Hemiptera</taxon>
        <taxon>Sternorrhyncha</taxon>
        <taxon>Aphidomorpha</taxon>
        <taxon>Aphidoidea</taxon>
        <taxon>Aphididae</taxon>
        <taxon>Macrosiphini</taxon>
        <taxon>Macrosiphum</taxon>
    </lineage>
</organism>
<comment type="caution">
    <text evidence="1">The sequence shown here is derived from an EMBL/GenBank/DDBJ whole genome shotgun (WGS) entry which is preliminary data.</text>
</comment>
<sequence>MILHRYRIDLKSRSSPSENSHPNKSRLTRKIMAVFVSESVSRWILVFFSFAVLSVRSESCNYVTHFLTNNGLYTLNATDSVMFLPTNYSYIKAEWENSCPTGNCTTANEILYGNERITSLSKTNLQIKDDELTNAIYNSLVGNTLLNDVIIVFPNRYVVRTNSEKLIIFMIKIGFDVSIASPKCDTNAFQYKSTLSKIKGLVCVSRFSSSDGRNKIKCDNITLFLIPIVENGKLDAEVKCDNRRKDNAQVTKHSADNKRKYV</sequence>
<accession>A0AAV0W5P1</accession>
<dbReference type="EMBL" id="CARXXK010000001">
    <property type="protein sequence ID" value="CAI6351119.1"/>
    <property type="molecule type" value="Genomic_DNA"/>
</dbReference>
<dbReference type="Proteomes" id="UP001160148">
    <property type="component" value="Unassembled WGS sequence"/>
</dbReference>